<dbReference type="PROSITE" id="PS50994">
    <property type="entry name" value="INTEGRASE"/>
    <property type="match status" value="1"/>
</dbReference>
<accession>A0A486XMY0</accession>
<dbReference type="AlphaFoldDB" id="A0A486XMY0"/>
<dbReference type="InterPro" id="IPR015378">
    <property type="entry name" value="Transposase-like_Mu_C"/>
</dbReference>
<dbReference type="Pfam" id="PF09299">
    <property type="entry name" value="Mu-transpos_C"/>
    <property type="match status" value="1"/>
</dbReference>
<proteinExistence type="predicted"/>
<name>A0A486XMY0_9GAMM</name>
<dbReference type="GO" id="GO:0015074">
    <property type="term" value="P:DNA integration"/>
    <property type="evidence" value="ECO:0007669"/>
    <property type="project" value="InterPro"/>
</dbReference>
<dbReference type="InterPro" id="IPR001584">
    <property type="entry name" value="Integrase_cat-core"/>
</dbReference>
<dbReference type="InterPro" id="IPR036397">
    <property type="entry name" value="RNaseH_sf"/>
</dbReference>
<dbReference type="EMBL" id="CAAJGR010000083">
    <property type="protein sequence ID" value="VHO03512.1"/>
    <property type="molecule type" value="Genomic_DNA"/>
</dbReference>
<evidence type="ECO:0000256" key="1">
    <source>
        <dbReference type="SAM" id="MobiDB-lite"/>
    </source>
</evidence>
<organism evidence="3">
    <name type="scientific">Rheinheimera sp. BAL341</name>
    <dbReference type="NCBI Taxonomy" id="1708203"/>
    <lineage>
        <taxon>Bacteria</taxon>
        <taxon>Pseudomonadati</taxon>
        <taxon>Pseudomonadota</taxon>
        <taxon>Gammaproteobacteria</taxon>
        <taxon>Chromatiales</taxon>
        <taxon>Chromatiaceae</taxon>
        <taxon>Rheinheimera</taxon>
    </lineage>
</organism>
<dbReference type="SUPFAM" id="SSF53098">
    <property type="entry name" value="Ribonuclease H-like"/>
    <property type="match status" value="1"/>
</dbReference>
<evidence type="ECO:0000259" key="2">
    <source>
        <dbReference type="PROSITE" id="PS50994"/>
    </source>
</evidence>
<reference evidence="3" key="1">
    <citation type="submission" date="2019-04" db="EMBL/GenBank/DDBJ databases">
        <authorList>
            <person name="Brambilla D."/>
        </authorList>
    </citation>
    <scope>NUCLEOTIDE SEQUENCE</scope>
    <source>
        <strain evidence="3">BAL1</strain>
    </source>
</reference>
<protein>
    <submittedName>
        <fullName evidence="3">TniA putative transposase</fullName>
    </submittedName>
</protein>
<dbReference type="Gene3D" id="3.30.420.10">
    <property type="entry name" value="Ribonuclease H-like superfamily/Ribonuclease H"/>
    <property type="match status" value="1"/>
</dbReference>
<feature type="compositionally biased region" description="Low complexity" evidence="1">
    <location>
        <begin position="592"/>
        <end position="604"/>
    </location>
</feature>
<dbReference type="GO" id="GO:0003676">
    <property type="term" value="F:nucleic acid binding"/>
    <property type="evidence" value="ECO:0007669"/>
    <property type="project" value="InterPro"/>
</dbReference>
<feature type="region of interest" description="Disordered" evidence="1">
    <location>
        <begin position="579"/>
        <end position="617"/>
    </location>
</feature>
<feature type="compositionally biased region" description="Acidic residues" evidence="1">
    <location>
        <begin position="608"/>
        <end position="617"/>
    </location>
</feature>
<dbReference type="InterPro" id="IPR012337">
    <property type="entry name" value="RNaseH-like_sf"/>
</dbReference>
<evidence type="ECO:0000313" key="3">
    <source>
        <dbReference type="EMBL" id="VHO03512.1"/>
    </source>
</evidence>
<sequence length="617" mass="71362">MKDFEDEFSATELVKKPAPPTEYVKLEDATLVKRDLDTFPDFLKEEALDKYQLISLLEKRVSRGWTEKNLNPILDELFVTAIEKRPNWRTVVRWRKNFIESNGDIVSLVPKRQKMGNRVKRIEGDEVFFEDALARFLDAKRPSVAKAYQYYKDRITIENESIVDGKIHIISYKNFNKRIKSLPPYAVAVARHGKFIADQWFAYCSSHIPPTRILERVEIDHSPLDLILLDDELSIPIGRPYLTLLVDVFSGCVLGFHLSYKSPSYVSVSKAIVHAVKPKSLPSLSIKLQNNWPCFGKFENLVVDNGAEFWSKSLEHACKEAGINIQYNQVRKPWLKPFVERFFGMINECFLSEMPGKTFSNILAKEDYNPKKDAIMRFSTFTEEFQRWIVDVYHQDTNSRETRIPIKRWQQGVDVFPPLEMNTDDEERFKVLMFISDVRTLTRHGIKFEDLMYDSTALSDYRKRYPQTADSIKKIIKIDPDDLSSIYVYLTELNGYLKVPCTDQSGYVNKLSLHEHKVIKQCNREMMREGRDDLGLAKARMAIHERVRQEQEAFIASNGKAKISRVKKQAQLVDISNTGQGTIQAPKEEPLNSSTQTSNTANNTVIIEWDEDLGARD</sequence>
<feature type="domain" description="Integrase catalytic" evidence="2">
    <location>
        <begin position="205"/>
        <end position="413"/>
    </location>
</feature>
<gene>
    <name evidence="3" type="ORF">BAL341_1441</name>
</gene>